<organism evidence="3 4">
    <name type="scientific">Pilimelia columellifera subsp. columellifera</name>
    <dbReference type="NCBI Taxonomy" id="706583"/>
    <lineage>
        <taxon>Bacteria</taxon>
        <taxon>Bacillati</taxon>
        <taxon>Actinomycetota</taxon>
        <taxon>Actinomycetes</taxon>
        <taxon>Micromonosporales</taxon>
        <taxon>Micromonosporaceae</taxon>
        <taxon>Pilimelia</taxon>
    </lineage>
</organism>
<dbReference type="SUPFAM" id="SSF52402">
    <property type="entry name" value="Adenine nucleotide alpha hydrolases-like"/>
    <property type="match status" value="2"/>
</dbReference>
<dbReference type="RefSeq" id="WP_344173277.1">
    <property type="nucleotide sequence ID" value="NZ_BAAARY010000014.1"/>
</dbReference>
<comment type="similarity">
    <text evidence="1">Belongs to the universal stress protein A family.</text>
</comment>
<feature type="domain" description="UspA" evidence="2">
    <location>
        <begin position="151"/>
        <end position="287"/>
    </location>
</feature>
<reference evidence="3 4" key="1">
    <citation type="journal article" date="2019" name="Int. J. Syst. Evol. Microbiol.">
        <title>The Global Catalogue of Microorganisms (GCM) 10K type strain sequencing project: providing services to taxonomists for standard genome sequencing and annotation.</title>
        <authorList>
            <consortium name="The Broad Institute Genomics Platform"/>
            <consortium name="The Broad Institute Genome Sequencing Center for Infectious Disease"/>
            <person name="Wu L."/>
            <person name="Ma J."/>
        </authorList>
    </citation>
    <scope>NUCLEOTIDE SEQUENCE [LARGE SCALE GENOMIC DNA]</scope>
    <source>
        <strain evidence="3 4">JCM 3367</strain>
    </source>
</reference>
<dbReference type="Gene3D" id="3.40.50.620">
    <property type="entry name" value="HUPs"/>
    <property type="match status" value="2"/>
</dbReference>
<dbReference type="Proteomes" id="UP001499978">
    <property type="component" value="Unassembled WGS sequence"/>
</dbReference>
<dbReference type="PRINTS" id="PR01438">
    <property type="entry name" value="UNVRSLSTRESS"/>
</dbReference>
<protein>
    <submittedName>
        <fullName evidence="3">Universal stress protein</fullName>
    </submittedName>
</protein>
<dbReference type="PANTHER" id="PTHR46268:SF6">
    <property type="entry name" value="UNIVERSAL STRESS PROTEIN UP12"/>
    <property type="match status" value="1"/>
</dbReference>
<evidence type="ECO:0000256" key="1">
    <source>
        <dbReference type="ARBA" id="ARBA00008791"/>
    </source>
</evidence>
<sequence>MTAPVIAGVDGSPSSEVAARHAAMAARRLGAPLRLVHGYPNPFTYALPLDPYAMGLPEVSKAAGDMLAAFAENLRRDFPDLSIEAVEEPGGGAGVLVEQSRDASVVVVGNRGHGGFAGLNLGSVSAQIIAHAHCPTLVVRPPDCPVDAPGPVVVGTDGSEDALVAVRAAAVEAAGRDVPLRIIHAWWGDPVLVSPTSDVERESAGRQKAQEVVDAAVAAATEVRPDLVVEGIAEHSLNPEYTMVEASRAAAIVVTGSHGRGGFTGLLLGSVSQALAHHAACPVLVVPTRSRA</sequence>
<evidence type="ECO:0000313" key="3">
    <source>
        <dbReference type="EMBL" id="GAA2528071.1"/>
    </source>
</evidence>
<gene>
    <name evidence="3" type="ORF">GCM10010201_28740</name>
</gene>
<proteinExistence type="inferred from homology"/>
<dbReference type="EMBL" id="BAAARY010000014">
    <property type="protein sequence ID" value="GAA2528071.1"/>
    <property type="molecule type" value="Genomic_DNA"/>
</dbReference>
<accession>A0ABN3NN42</accession>
<name>A0ABN3NN42_9ACTN</name>
<dbReference type="PANTHER" id="PTHR46268">
    <property type="entry name" value="STRESS RESPONSE PROTEIN NHAX"/>
    <property type="match status" value="1"/>
</dbReference>
<dbReference type="InterPro" id="IPR014729">
    <property type="entry name" value="Rossmann-like_a/b/a_fold"/>
</dbReference>
<keyword evidence="4" id="KW-1185">Reference proteome</keyword>
<feature type="domain" description="UspA" evidence="2">
    <location>
        <begin position="3"/>
        <end position="140"/>
    </location>
</feature>
<dbReference type="InterPro" id="IPR006015">
    <property type="entry name" value="Universal_stress_UspA"/>
</dbReference>
<evidence type="ECO:0000259" key="2">
    <source>
        <dbReference type="Pfam" id="PF00582"/>
    </source>
</evidence>
<dbReference type="InterPro" id="IPR006016">
    <property type="entry name" value="UspA"/>
</dbReference>
<comment type="caution">
    <text evidence="3">The sequence shown here is derived from an EMBL/GenBank/DDBJ whole genome shotgun (WGS) entry which is preliminary data.</text>
</comment>
<dbReference type="Pfam" id="PF00582">
    <property type="entry name" value="Usp"/>
    <property type="match status" value="2"/>
</dbReference>
<evidence type="ECO:0000313" key="4">
    <source>
        <dbReference type="Proteomes" id="UP001499978"/>
    </source>
</evidence>